<protein>
    <submittedName>
        <fullName evidence="1">Uncharacterized protein</fullName>
    </submittedName>
</protein>
<gene>
    <name evidence="1" type="ORF">Scep_007081</name>
</gene>
<proteinExistence type="predicted"/>
<dbReference type="EMBL" id="JBBNAG010000003">
    <property type="protein sequence ID" value="KAK9148324.1"/>
    <property type="molecule type" value="Genomic_DNA"/>
</dbReference>
<dbReference type="Proteomes" id="UP001419268">
    <property type="component" value="Unassembled WGS sequence"/>
</dbReference>
<dbReference type="AlphaFoldDB" id="A0AAP0KB75"/>
<evidence type="ECO:0000313" key="1">
    <source>
        <dbReference type="EMBL" id="KAK9148324.1"/>
    </source>
</evidence>
<accession>A0AAP0KB75</accession>
<keyword evidence="2" id="KW-1185">Reference proteome</keyword>
<evidence type="ECO:0000313" key="2">
    <source>
        <dbReference type="Proteomes" id="UP001419268"/>
    </source>
</evidence>
<name>A0AAP0KB75_9MAGN</name>
<sequence>MSMLMTVGHTINMFIRIPIYVARMLPGHILMGGSRWCDHCLEVTEEPSSSRRSPACRGGAQLVTEEPSLSRRSPALQSKMGVWPWASMALGEYGLGQMAADGSVWRRSGPTRRRSVSVGEWRDRTSLSATELPEECCDDGDRVGKPSQWIDALRRGAPAHMVVGSSEAKRRPARWSRGSAIDRAAMVVAARQRNGERAPEWLGVAARSDWAGAAARGRRLGGSAASGSAGE</sequence>
<organism evidence="1 2">
    <name type="scientific">Stephania cephalantha</name>
    <dbReference type="NCBI Taxonomy" id="152367"/>
    <lineage>
        <taxon>Eukaryota</taxon>
        <taxon>Viridiplantae</taxon>
        <taxon>Streptophyta</taxon>
        <taxon>Embryophyta</taxon>
        <taxon>Tracheophyta</taxon>
        <taxon>Spermatophyta</taxon>
        <taxon>Magnoliopsida</taxon>
        <taxon>Ranunculales</taxon>
        <taxon>Menispermaceae</taxon>
        <taxon>Menispermoideae</taxon>
        <taxon>Cissampelideae</taxon>
        <taxon>Stephania</taxon>
    </lineage>
</organism>
<comment type="caution">
    <text evidence="1">The sequence shown here is derived from an EMBL/GenBank/DDBJ whole genome shotgun (WGS) entry which is preliminary data.</text>
</comment>
<reference evidence="1 2" key="1">
    <citation type="submission" date="2024-01" db="EMBL/GenBank/DDBJ databases">
        <title>Genome assemblies of Stephania.</title>
        <authorList>
            <person name="Yang L."/>
        </authorList>
    </citation>
    <scope>NUCLEOTIDE SEQUENCE [LARGE SCALE GENOMIC DNA]</scope>
    <source>
        <strain evidence="1">JXDWG</strain>
        <tissue evidence="1">Leaf</tissue>
    </source>
</reference>